<dbReference type="AlphaFoldDB" id="A0A2T7UJ48"/>
<dbReference type="Proteomes" id="UP000037507">
    <property type="component" value="Unassembled WGS sequence"/>
</dbReference>
<evidence type="ECO:0000313" key="2">
    <source>
        <dbReference type="EMBL" id="PVE44704.1"/>
    </source>
</evidence>
<accession>A0A2T7UJ48</accession>
<evidence type="ECO:0000313" key="3">
    <source>
        <dbReference type="Proteomes" id="UP000037507"/>
    </source>
</evidence>
<name>A0A2T7UJ48_9BURK</name>
<gene>
    <name evidence="2" type="ORF">H663_001445</name>
</gene>
<dbReference type="EMBL" id="LFYT02000001">
    <property type="protein sequence ID" value="PVE44704.1"/>
    <property type="molecule type" value="Genomic_DNA"/>
</dbReference>
<evidence type="ECO:0000256" key="1">
    <source>
        <dbReference type="SAM" id="MobiDB-lite"/>
    </source>
</evidence>
<feature type="compositionally biased region" description="Basic and acidic residues" evidence="1">
    <location>
        <begin position="67"/>
        <end position="78"/>
    </location>
</feature>
<comment type="caution">
    <text evidence="2">The sequence shown here is derived from an EMBL/GenBank/DDBJ whole genome shotgun (WGS) entry which is preliminary data.</text>
</comment>
<reference evidence="2" key="1">
    <citation type="submission" date="2017-04" db="EMBL/GenBank/DDBJ databases">
        <title>Unexpected and diverse lifestyles within the genus Limnohabitans.</title>
        <authorList>
            <person name="Kasalicky V."/>
            <person name="Mehrshad M."/>
            <person name="Andrei S.-A."/>
            <person name="Salcher M."/>
            <person name="Kratochvilova H."/>
            <person name="Simek K."/>
            <person name="Ghai R."/>
        </authorList>
    </citation>
    <scope>NUCLEOTIDE SEQUENCE [LARGE SCALE GENOMIC DNA]</scope>
    <source>
        <strain evidence="2">II-D5</strain>
    </source>
</reference>
<sequence length="84" mass="8746">MCEPCHLAGRHSKSPTLLGLAHAADAGVVAEQALVGVFDHRPTKSNAPQLGSGFEVSNAPQPGSGFEESKEPHRRSALEESDAA</sequence>
<proteinExistence type="predicted"/>
<feature type="region of interest" description="Disordered" evidence="1">
    <location>
        <begin position="41"/>
        <end position="84"/>
    </location>
</feature>
<organism evidence="2 3">
    <name type="scientific">Limnohabitans planktonicus II-D5</name>
    <dbReference type="NCBI Taxonomy" id="1293045"/>
    <lineage>
        <taxon>Bacteria</taxon>
        <taxon>Pseudomonadati</taxon>
        <taxon>Pseudomonadota</taxon>
        <taxon>Betaproteobacteria</taxon>
        <taxon>Burkholderiales</taxon>
        <taxon>Comamonadaceae</taxon>
        <taxon>Limnohabitans</taxon>
    </lineage>
</organism>
<protein>
    <submittedName>
        <fullName evidence="2">Uncharacterized protein</fullName>
    </submittedName>
</protein>
<keyword evidence="3" id="KW-1185">Reference proteome</keyword>